<comment type="caution">
    <text evidence="1">The sequence shown here is derived from an EMBL/GenBank/DDBJ whole genome shotgun (WGS) entry which is preliminary data.</text>
</comment>
<gene>
    <name evidence="1" type="ORF">SNAT2548_LOCUS25631</name>
</gene>
<reference evidence="1" key="1">
    <citation type="submission" date="2021-02" db="EMBL/GenBank/DDBJ databases">
        <authorList>
            <person name="Dougan E. K."/>
            <person name="Rhodes N."/>
            <person name="Thang M."/>
            <person name="Chan C."/>
        </authorList>
    </citation>
    <scope>NUCLEOTIDE SEQUENCE</scope>
</reference>
<name>A0A812RZ70_9DINO</name>
<organism evidence="1 2">
    <name type="scientific">Symbiodinium natans</name>
    <dbReference type="NCBI Taxonomy" id="878477"/>
    <lineage>
        <taxon>Eukaryota</taxon>
        <taxon>Sar</taxon>
        <taxon>Alveolata</taxon>
        <taxon>Dinophyceae</taxon>
        <taxon>Suessiales</taxon>
        <taxon>Symbiodiniaceae</taxon>
        <taxon>Symbiodinium</taxon>
    </lineage>
</organism>
<evidence type="ECO:0000313" key="2">
    <source>
        <dbReference type="Proteomes" id="UP000604046"/>
    </source>
</evidence>
<evidence type="ECO:0000313" key="1">
    <source>
        <dbReference type="EMBL" id="CAE7461199.1"/>
    </source>
</evidence>
<dbReference type="AlphaFoldDB" id="A0A812RZ70"/>
<keyword evidence="2" id="KW-1185">Reference proteome</keyword>
<dbReference type="Proteomes" id="UP000604046">
    <property type="component" value="Unassembled WGS sequence"/>
</dbReference>
<sequence length="244" mass="27989">MARARHEARALHLPVPVADRRVASMETGWVPVEVYSELAKSFVAGWAVETSAKGWPVVAVYELDGHVFRKFLRHSSSRIRKIELPAKGVCQFYPGSGPMKPREFLETARLLKYYLKAVAEVVAMAKRTSMCRCEIDGEKATKVMIRLCGEVQAWLQNAAGMRDTAAEETVEQVWLKVLEVWCHLAGEHLRYMLRLGFDPSLLRDFLDESQWLGFGGRDRLWLQRDLARTWAEFRLSNRSEDEFS</sequence>
<protein>
    <submittedName>
        <fullName evidence="1">Uncharacterized protein</fullName>
    </submittedName>
</protein>
<accession>A0A812RZ70</accession>
<dbReference type="EMBL" id="CAJNDS010002402">
    <property type="protein sequence ID" value="CAE7461199.1"/>
    <property type="molecule type" value="Genomic_DNA"/>
</dbReference>
<proteinExistence type="predicted"/>